<proteinExistence type="inferred from homology"/>
<dbReference type="RefSeq" id="WP_011472794.1">
    <property type="nucleotide sequence ID" value="NC_007925.1"/>
</dbReference>
<dbReference type="Pfam" id="PF03734">
    <property type="entry name" value="YkuD"/>
    <property type="match status" value="1"/>
</dbReference>
<organism evidence="10">
    <name type="scientific">Rhodopseudomonas palustris (strain BisB18)</name>
    <dbReference type="NCBI Taxonomy" id="316056"/>
    <lineage>
        <taxon>Bacteria</taxon>
        <taxon>Pseudomonadati</taxon>
        <taxon>Pseudomonadota</taxon>
        <taxon>Alphaproteobacteria</taxon>
        <taxon>Hyphomicrobiales</taxon>
        <taxon>Nitrobacteraceae</taxon>
        <taxon>Rhodopseudomonas</taxon>
    </lineage>
</organism>
<evidence type="ECO:0000256" key="8">
    <source>
        <dbReference type="SAM" id="MobiDB-lite"/>
    </source>
</evidence>
<dbReference type="InterPro" id="IPR038063">
    <property type="entry name" value="Transpep_catalytic_dom"/>
</dbReference>
<dbReference type="Gene3D" id="2.40.440.10">
    <property type="entry name" value="L,D-transpeptidase catalytic domain-like"/>
    <property type="match status" value="1"/>
</dbReference>
<protein>
    <submittedName>
        <fullName evidence="10">ErfK/YbiS/YcfS/YnhG</fullName>
    </submittedName>
</protein>
<evidence type="ECO:0000256" key="1">
    <source>
        <dbReference type="ARBA" id="ARBA00004752"/>
    </source>
</evidence>
<dbReference type="PANTHER" id="PTHR30582:SF2">
    <property type="entry name" value="L,D-TRANSPEPTIDASE YCIB-RELATED"/>
    <property type="match status" value="1"/>
</dbReference>
<dbReference type="eggNOG" id="COG1376">
    <property type="taxonomic scope" value="Bacteria"/>
</dbReference>
<dbReference type="InterPro" id="IPR016915">
    <property type="entry name" value="UCP029342"/>
</dbReference>
<dbReference type="KEGG" id="rpc:RPC_2344"/>
<evidence type="ECO:0000256" key="5">
    <source>
        <dbReference type="ARBA" id="ARBA00022984"/>
    </source>
</evidence>
<dbReference type="EMBL" id="CP000301">
    <property type="protein sequence ID" value="ABD87897.1"/>
    <property type="molecule type" value="Genomic_DNA"/>
</dbReference>
<keyword evidence="4 7" id="KW-0133">Cell shape</keyword>
<dbReference type="GO" id="GO:0016740">
    <property type="term" value="F:transferase activity"/>
    <property type="evidence" value="ECO:0007669"/>
    <property type="project" value="UniProtKB-KW"/>
</dbReference>
<feature type="region of interest" description="Disordered" evidence="8">
    <location>
        <begin position="1"/>
        <end position="20"/>
    </location>
</feature>
<feature type="region of interest" description="Disordered" evidence="8">
    <location>
        <begin position="60"/>
        <end position="95"/>
    </location>
</feature>
<dbReference type="GO" id="GO:0018104">
    <property type="term" value="P:peptidoglycan-protein cross-linking"/>
    <property type="evidence" value="ECO:0007669"/>
    <property type="project" value="TreeGrafter"/>
</dbReference>
<dbReference type="OrthoDB" id="463216at2"/>
<sequence length="520" mass="54728">MDRQQAFHRTGPHRATAPLNPSLRSRSWWRVGALVTAGLLVGGSADATALFWPDSDSADYGYSDPAPPPPPPPKRRLKAHRPAEFKREKLETETRKPQGPLMIAISIEKQQLKLYDANGLFAESPVSTGMRGHATPMGVFSVIQKNKWHRSNIYSGAPMPYMQRITWSGIAMHAGALPGYPASHGCIRMPANFATKIWGWTRMGARVVIAPGELAPEHFAHPLLIAQKPAPAPAAALPALVTVGKSDKEASAAAPVSTPALSMAELRSTLATDKPAVTSPSAVPPLGQRRTADASRVLASPAASDAAAPQAAVVPAADKPADKPIETTESVAVPAAAPDVSKDDASNDLPKDQGRAPDAGAAKPEQAQPAKRSGPIAVFVSRKDGKLYVRQNFAPLFDAPIEIAAGDRPLGTHIFTARLDKADANAITWSVVSLPSVSRRADTVADDGATRRRKSVGAIEVKPAPLPNSAAEALDRLTIPPDTLARIAESLSTGSSIIVSDQGVASGETGEGTDFIVPLR</sequence>
<dbReference type="GO" id="GO:0005576">
    <property type="term" value="C:extracellular region"/>
    <property type="evidence" value="ECO:0007669"/>
    <property type="project" value="TreeGrafter"/>
</dbReference>
<feature type="active site" description="Proton donor/acceptor" evidence="7">
    <location>
        <position position="173"/>
    </location>
</feature>
<feature type="compositionally biased region" description="Basic and acidic residues" evidence="8">
    <location>
        <begin position="81"/>
        <end position="95"/>
    </location>
</feature>
<dbReference type="NCBIfam" id="NF004785">
    <property type="entry name" value="PRK06132.1-2"/>
    <property type="match status" value="1"/>
</dbReference>
<dbReference type="GO" id="GO:0008360">
    <property type="term" value="P:regulation of cell shape"/>
    <property type="evidence" value="ECO:0007669"/>
    <property type="project" value="UniProtKB-UniRule"/>
</dbReference>
<dbReference type="InterPro" id="IPR050979">
    <property type="entry name" value="LD-transpeptidase"/>
</dbReference>
<feature type="compositionally biased region" description="Low complexity" evidence="8">
    <location>
        <begin position="299"/>
        <end position="318"/>
    </location>
</feature>
<evidence type="ECO:0000256" key="4">
    <source>
        <dbReference type="ARBA" id="ARBA00022960"/>
    </source>
</evidence>
<dbReference type="GO" id="GO:0071555">
    <property type="term" value="P:cell wall organization"/>
    <property type="evidence" value="ECO:0007669"/>
    <property type="project" value="UniProtKB-UniRule"/>
</dbReference>
<gene>
    <name evidence="10" type="ordered locus">RPC_2344</name>
</gene>
<dbReference type="AlphaFoldDB" id="Q215N9"/>
<accession>Q215N9</accession>
<feature type="domain" description="L,D-TPase catalytic" evidence="9">
    <location>
        <begin position="101"/>
        <end position="210"/>
    </location>
</feature>
<keyword evidence="3" id="KW-0808">Transferase</keyword>
<evidence type="ECO:0000313" key="10">
    <source>
        <dbReference type="EMBL" id="ABD87897.1"/>
    </source>
</evidence>
<dbReference type="PANTHER" id="PTHR30582">
    <property type="entry name" value="L,D-TRANSPEPTIDASE"/>
    <property type="match status" value="1"/>
</dbReference>
<dbReference type="HOGENOM" id="CLU_025126_0_0_5"/>
<dbReference type="CDD" id="cd16913">
    <property type="entry name" value="YkuD_like"/>
    <property type="match status" value="1"/>
</dbReference>
<evidence type="ECO:0000256" key="6">
    <source>
        <dbReference type="ARBA" id="ARBA00023316"/>
    </source>
</evidence>
<comment type="similarity">
    <text evidence="2">Belongs to the YkuD family.</text>
</comment>
<dbReference type="STRING" id="316056.RPC_2344"/>
<evidence type="ECO:0000256" key="2">
    <source>
        <dbReference type="ARBA" id="ARBA00005992"/>
    </source>
</evidence>
<dbReference type="UniPathway" id="UPA00219"/>
<keyword evidence="6 7" id="KW-0961">Cell wall biogenesis/degradation</keyword>
<dbReference type="InterPro" id="IPR005490">
    <property type="entry name" value="LD_TPept_cat_dom"/>
</dbReference>
<comment type="pathway">
    <text evidence="1 7">Cell wall biogenesis; peptidoglycan biosynthesis.</text>
</comment>
<dbReference type="SUPFAM" id="SSF141523">
    <property type="entry name" value="L,D-transpeptidase catalytic domain-like"/>
    <property type="match status" value="1"/>
</dbReference>
<dbReference type="PIRSF" id="PIRSF029342">
    <property type="entry name" value="UCP029342_ErfK/YbiS/YcfS/YnhG"/>
    <property type="match status" value="1"/>
</dbReference>
<feature type="active site" description="Nucleophile" evidence="7">
    <location>
        <position position="186"/>
    </location>
</feature>
<reference evidence="10" key="1">
    <citation type="submission" date="2006-03" db="EMBL/GenBank/DDBJ databases">
        <title>Complete sequence of Rhodopseudomonas palustris BisB18.</title>
        <authorList>
            <consortium name="US DOE Joint Genome Institute"/>
            <person name="Copeland A."/>
            <person name="Lucas S."/>
            <person name="Lapidus A."/>
            <person name="Barry K."/>
            <person name="Detter J.C."/>
            <person name="Glavina del Rio T."/>
            <person name="Hammon N."/>
            <person name="Israni S."/>
            <person name="Dalin E."/>
            <person name="Tice H."/>
            <person name="Pitluck S."/>
            <person name="Chain P."/>
            <person name="Malfatti S."/>
            <person name="Shin M."/>
            <person name="Vergez L."/>
            <person name="Schmutz J."/>
            <person name="Larimer F."/>
            <person name="Land M."/>
            <person name="Hauser L."/>
            <person name="Pelletier D.A."/>
            <person name="Kyrpides N."/>
            <person name="Anderson I."/>
            <person name="Oda Y."/>
            <person name="Harwood C.S."/>
            <person name="Richardson P."/>
        </authorList>
    </citation>
    <scope>NUCLEOTIDE SEQUENCE [LARGE SCALE GENOMIC DNA]</scope>
    <source>
        <strain evidence="10">BisB18</strain>
    </source>
</reference>
<dbReference type="PROSITE" id="PS52029">
    <property type="entry name" value="LD_TPASE"/>
    <property type="match status" value="1"/>
</dbReference>
<feature type="compositionally biased region" description="Basic and acidic residues" evidence="8">
    <location>
        <begin position="340"/>
        <end position="355"/>
    </location>
</feature>
<evidence type="ECO:0000259" key="9">
    <source>
        <dbReference type="PROSITE" id="PS52029"/>
    </source>
</evidence>
<dbReference type="FunFam" id="2.40.440.10:FF:000006">
    <property type="entry name" value="L,D-transpeptidase catalytic domain"/>
    <property type="match status" value="1"/>
</dbReference>
<evidence type="ECO:0000256" key="3">
    <source>
        <dbReference type="ARBA" id="ARBA00022679"/>
    </source>
</evidence>
<name>Q215N9_RHOPB</name>
<feature type="region of interest" description="Disordered" evidence="8">
    <location>
        <begin position="271"/>
        <end position="376"/>
    </location>
</feature>
<evidence type="ECO:0000256" key="7">
    <source>
        <dbReference type="PROSITE-ProRule" id="PRU01373"/>
    </source>
</evidence>
<keyword evidence="5 7" id="KW-0573">Peptidoglycan synthesis</keyword>
<feature type="compositionally biased region" description="Low complexity" evidence="8">
    <location>
        <begin position="330"/>
        <end position="339"/>
    </location>
</feature>
<dbReference type="GO" id="GO:0071972">
    <property type="term" value="F:peptidoglycan L,D-transpeptidase activity"/>
    <property type="evidence" value="ECO:0007669"/>
    <property type="project" value="TreeGrafter"/>
</dbReference>